<dbReference type="SUPFAM" id="SSF56601">
    <property type="entry name" value="beta-lactamase/transpeptidase-like"/>
    <property type="match status" value="1"/>
</dbReference>
<dbReference type="InterPro" id="IPR012338">
    <property type="entry name" value="Beta-lactam/transpept-like"/>
</dbReference>
<feature type="signal peptide" evidence="1">
    <location>
        <begin position="1"/>
        <end position="20"/>
    </location>
</feature>
<dbReference type="AlphaFoldDB" id="A0A2S9Q2Y9"/>
<accession>A0A2S9Q2Y9</accession>
<comment type="caution">
    <text evidence="3">The sequence shown here is derived from an EMBL/GenBank/DDBJ whole genome shotgun (WGS) entry which is preliminary data.</text>
</comment>
<dbReference type="GO" id="GO:0046677">
    <property type="term" value="P:response to antibiotic"/>
    <property type="evidence" value="ECO:0007669"/>
    <property type="project" value="InterPro"/>
</dbReference>
<dbReference type="Proteomes" id="UP000239322">
    <property type="component" value="Unassembled WGS sequence"/>
</dbReference>
<sequence length="309" mass="32299">MAAFAALLVVPLAGCGQGGAAATQDAARPAATGAGTSAAPRAGSSAAAEVDRKLAALEKKYDAHLGVYAVDTGSGREVGRHADTRLSYNSTFKALLAGAVLKRNGADGMDRVLRYGKGDLLENSPVSEKHVKDGMSLRALSDAAVRYSDNTAANVLLKDLGGPKALGALLREETGDRVSHVDRIEPDLSTWTPGEQRDTTTPRQQAANLRAFVLGDVLGAKERTLLTGWLRANTTGDRTIRAGVPEGWVVGDKTGTGFHHGARDDIAVIWPPGRAPLVVAIMSYRDAKDAEPDDRLIAEAASVVADGLD</sequence>
<dbReference type="GO" id="GO:0008800">
    <property type="term" value="F:beta-lactamase activity"/>
    <property type="evidence" value="ECO:0007669"/>
    <property type="project" value="InterPro"/>
</dbReference>
<dbReference type="GO" id="GO:0030655">
    <property type="term" value="P:beta-lactam antibiotic catabolic process"/>
    <property type="evidence" value="ECO:0007669"/>
    <property type="project" value="InterPro"/>
</dbReference>
<keyword evidence="1" id="KW-0732">Signal</keyword>
<evidence type="ECO:0000256" key="1">
    <source>
        <dbReference type="SAM" id="SignalP"/>
    </source>
</evidence>
<dbReference type="Pfam" id="PF13354">
    <property type="entry name" value="Beta-lactamase2"/>
    <property type="match status" value="1"/>
</dbReference>
<organism evidence="3 4">
    <name type="scientific">Streptomyces solincola</name>
    <dbReference type="NCBI Taxonomy" id="2100817"/>
    <lineage>
        <taxon>Bacteria</taxon>
        <taxon>Bacillati</taxon>
        <taxon>Actinomycetota</taxon>
        <taxon>Actinomycetes</taxon>
        <taxon>Kitasatosporales</taxon>
        <taxon>Streptomycetaceae</taxon>
        <taxon>Streptomyces</taxon>
    </lineage>
</organism>
<dbReference type="PANTHER" id="PTHR35333">
    <property type="entry name" value="BETA-LACTAMASE"/>
    <property type="match status" value="1"/>
</dbReference>
<dbReference type="InterPro" id="IPR000871">
    <property type="entry name" value="Beta-lactam_class-A"/>
</dbReference>
<feature type="chain" id="PRO_5039411533" evidence="1">
    <location>
        <begin position="21"/>
        <end position="309"/>
    </location>
</feature>
<dbReference type="NCBIfam" id="NF033103">
    <property type="entry name" value="bla_class_A"/>
    <property type="match status" value="1"/>
</dbReference>
<protein>
    <submittedName>
        <fullName evidence="3">Class A beta-lactamase</fullName>
    </submittedName>
</protein>
<evidence type="ECO:0000259" key="2">
    <source>
        <dbReference type="Pfam" id="PF13354"/>
    </source>
</evidence>
<evidence type="ECO:0000313" key="3">
    <source>
        <dbReference type="EMBL" id="PRH81045.1"/>
    </source>
</evidence>
<dbReference type="PRINTS" id="PR00118">
    <property type="entry name" value="BLACTAMASEA"/>
</dbReference>
<name>A0A2S9Q2Y9_9ACTN</name>
<proteinExistence type="predicted"/>
<dbReference type="OrthoDB" id="9784149at2"/>
<dbReference type="PANTHER" id="PTHR35333:SF3">
    <property type="entry name" value="BETA-LACTAMASE-TYPE TRANSPEPTIDASE FOLD CONTAINING PROTEIN"/>
    <property type="match status" value="1"/>
</dbReference>
<gene>
    <name evidence="3" type="ORF">C6N75_00930</name>
</gene>
<keyword evidence="4" id="KW-1185">Reference proteome</keyword>
<dbReference type="EMBL" id="PVLV01000011">
    <property type="protein sequence ID" value="PRH81045.1"/>
    <property type="molecule type" value="Genomic_DNA"/>
</dbReference>
<evidence type="ECO:0000313" key="4">
    <source>
        <dbReference type="Proteomes" id="UP000239322"/>
    </source>
</evidence>
<dbReference type="InterPro" id="IPR045155">
    <property type="entry name" value="Beta-lactam_cat"/>
</dbReference>
<feature type="domain" description="Beta-lactamase class A catalytic" evidence="2">
    <location>
        <begin position="66"/>
        <end position="282"/>
    </location>
</feature>
<dbReference type="Gene3D" id="3.40.710.10">
    <property type="entry name" value="DD-peptidase/beta-lactamase superfamily"/>
    <property type="match status" value="1"/>
</dbReference>
<reference evidence="3 4" key="1">
    <citation type="submission" date="2018-03" db="EMBL/GenBank/DDBJ databases">
        <title>Novel Streptomyces sp. from soil.</title>
        <authorList>
            <person name="Tan G.Y.A."/>
            <person name="Lee Z.Y."/>
        </authorList>
    </citation>
    <scope>NUCLEOTIDE SEQUENCE [LARGE SCALE GENOMIC DNA]</scope>
    <source>
        <strain evidence="3 4">ST5x</strain>
    </source>
</reference>